<gene>
    <name evidence="4" type="ORF">LSINAPIS_LOCUS2777</name>
</gene>
<dbReference type="AlphaFoldDB" id="A0A5E4PUF5"/>
<reference evidence="4 5" key="1">
    <citation type="submission" date="2017-07" db="EMBL/GenBank/DDBJ databases">
        <authorList>
            <person name="Talla V."/>
            <person name="Backstrom N."/>
        </authorList>
    </citation>
    <scope>NUCLEOTIDE SEQUENCE [LARGE SCALE GENOMIC DNA]</scope>
</reference>
<dbReference type="GO" id="GO:0016616">
    <property type="term" value="F:oxidoreductase activity, acting on the CH-OH group of donors, NAD or NADP as acceptor"/>
    <property type="evidence" value="ECO:0007669"/>
    <property type="project" value="TreeGrafter"/>
</dbReference>
<name>A0A5E4PUF5_9NEOP</name>
<dbReference type="PANTHER" id="PTHR44229:SF8">
    <property type="entry name" value="ALCOHOL DEHYDROGENASE-RELATED"/>
    <property type="match status" value="1"/>
</dbReference>
<dbReference type="EMBL" id="FZQP02000615">
    <property type="protein sequence ID" value="VVC89716.1"/>
    <property type="molecule type" value="Genomic_DNA"/>
</dbReference>
<dbReference type="PRINTS" id="PR00081">
    <property type="entry name" value="GDHRDH"/>
</dbReference>
<dbReference type="PANTHER" id="PTHR44229">
    <property type="entry name" value="15-HYDROXYPROSTAGLANDIN DEHYDROGENASE [NAD(+)]"/>
    <property type="match status" value="1"/>
</dbReference>
<dbReference type="InterPro" id="IPR002347">
    <property type="entry name" value="SDR_fam"/>
</dbReference>
<keyword evidence="2" id="KW-0560">Oxidoreductase</keyword>
<dbReference type="Pfam" id="PF00106">
    <property type="entry name" value="adh_short"/>
    <property type="match status" value="1"/>
</dbReference>
<evidence type="ECO:0000313" key="4">
    <source>
        <dbReference type="EMBL" id="VVC89716.1"/>
    </source>
</evidence>
<evidence type="ECO:0008006" key="6">
    <source>
        <dbReference type="Google" id="ProtNLM"/>
    </source>
</evidence>
<evidence type="ECO:0000256" key="3">
    <source>
        <dbReference type="RuleBase" id="RU000363"/>
    </source>
</evidence>
<dbReference type="Proteomes" id="UP000324832">
    <property type="component" value="Unassembled WGS sequence"/>
</dbReference>
<dbReference type="Gene3D" id="3.40.50.720">
    <property type="entry name" value="NAD(P)-binding Rossmann-like Domain"/>
    <property type="match status" value="1"/>
</dbReference>
<dbReference type="SUPFAM" id="SSF51735">
    <property type="entry name" value="NAD(P)-binding Rossmann-fold domains"/>
    <property type="match status" value="1"/>
</dbReference>
<comment type="similarity">
    <text evidence="1 3">Belongs to the short-chain dehydrogenases/reductases (SDR) family.</text>
</comment>
<accession>A0A5E4PUF5</accession>
<dbReference type="PRINTS" id="PR00080">
    <property type="entry name" value="SDRFAMILY"/>
</dbReference>
<organism evidence="4 5">
    <name type="scientific">Leptidea sinapis</name>
    <dbReference type="NCBI Taxonomy" id="189913"/>
    <lineage>
        <taxon>Eukaryota</taxon>
        <taxon>Metazoa</taxon>
        <taxon>Ecdysozoa</taxon>
        <taxon>Arthropoda</taxon>
        <taxon>Hexapoda</taxon>
        <taxon>Insecta</taxon>
        <taxon>Pterygota</taxon>
        <taxon>Neoptera</taxon>
        <taxon>Endopterygota</taxon>
        <taxon>Lepidoptera</taxon>
        <taxon>Glossata</taxon>
        <taxon>Ditrysia</taxon>
        <taxon>Papilionoidea</taxon>
        <taxon>Pieridae</taxon>
        <taxon>Dismorphiinae</taxon>
        <taxon>Leptidea</taxon>
    </lineage>
</organism>
<dbReference type="InterPro" id="IPR036291">
    <property type="entry name" value="NAD(P)-bd_dom_sf"/>
</dbReference>
<evidence type="ECO:0000256" key="1">
    <source>
        <dbReference type="ARBA" id="ARBA00006484"/>
    </source>
</evidence>
<proteinExistence type="inferred from homology"/>
<keyword evidence="5" id="KW-1185">Reference proteome</keyword>
<protein>
    <recommendedName>
        <fullName evidence="6">15-hydroxyprostaglandin dehydrogenase [NAD(+)]-like</fullName>
    </recommendedName>
</protein>
<evidence type="ECO:0000313" key="5">
    <source>
        <dbReference type="Proteomes" id="UP000324832"/>
    </source>
</evidence>
<evidence type="ECO:0000256" key="2">
    <source>
        <dbReference type="ARBA" id="ARBA00023002"/>
    </source>
</evidence>
<sequence length="276" mass="30477">MCSVSNKTILITGGANGIGEFIVREALEKAAKHVTILDIDADSGHKLEAELNEKYGENKINYILCDITNEKELFNAFNIAIEMYNSTLDVVINNAAILDDSPDMYKKEIEINFTATVASTLKALEKMRKDEGGEGGTVINISSMSALHQLSPSYYIYAATKSAVLHFSNCIGMDNYYERTKVRVLTVCFGSTQTNIANNFRLCDKKITKEEIIEVFKEYKPGQSAEAAAKGTLEVYSKGKSGSTWLVNNNQVKDITSYIKRAYAVLKEGIKTTAIS</sequence>
<dbReference type="GO" id="GO:0005737">
    <property type="term" value="C:cytoplasm"/>
    <property type="evidence" value="ECO:0007669"/>
    <property type="project" value="TreeGrafter"/>
</dbReference>